<evidence type="ECO:0000259" key="5">
    <source>
        <dbReference type="Pfam" id="PF24329"/>
    </source>
</evidence>
<name>A0A7D5ZB08_9NEIS</name>
<feature type="domain" description="Teneurin 1-4-like FN-plug" evidence="5">
    <location>
        <begin position="101"/>
        <end position="168"/>
    </location>
</feature>
<organism evidence="7 8">
    <name type="scientific">Chitinibacter fontanus</name>
    <dbReference type="NCBI Taxonomy" id="1737446"/>
    <lineage>
        <taxon>Bacteria</taxon>
        <taxon>Pseudomonadati</taxon>
        <taxon>Pseudomonadota</taxon>
        <taxon>Betaproteobacteria</taxon>
        <taxon>Neisseriales</taxon>
        <taxon>Chitinibacteraceae</taxon>
        <taxon>Chitinibacter</taxon>
    </lineage>
</organism>
<dbReference type="InterPro" id="IPR057627">
    <property type="entry name" value="FN-plug_TEN1-4"/>
</dbReference>
<evidence type="ECO:0000256" key="3">
    <source>
        <dbReference type="ARBA" id="ARBA00023157"/>
    </source>
</evidence>
<dbReference type="PANTHER" id="PTHR11219:SF69">
    <property type="entry name" value="TENEURIN-A"/>
    <property type="match status" value="1"/>
</dbReference>
<dbReference type="GO" id="GO:0042803">
    <property type="term" value="F:protein homodimerization activity"/>
    <property type="evidence" value="ECO:0007669"/>
    <property type="project" value="TreeGrafter"/>
</dbReference>
<feature type="compositionally biased region" description="Polar residues" evidence="4">
    <location>
        <begin position="745"/>
        <end position="772"/>
    </location>
</feature>
<protein>
    <recommendedName>
        <fullName evidence="9">RHS repeat-associated core domain-containing protein</fullName>
    </recommendedName>
</protein>
<feature type="domain" description="Teneurin-like YD-shell" evidence="6">
    <location>
        <begin position="565"/>
        <end position="1410"/>
    </location>
</feature>
<dbReference type="RefSeq" id="WP_180308334.1">
    <property type="nucleotide sequence ID" value="NZ_CP058952.1"/>
</dbReference>
<keyword evidence="1" id="KW-0245">EGF-like domain</keyword>
<evidence type="ECO:0000256" key="1">
    <source>
        <dbReference type="ARBA" id="ARBA00022536"/>
    </source>
</evidence>
<evidence type="ECO:0000313" key="8">
    <source>
        <dbReference type="Proteomes" id="UP000510822"/>
    </source>
</evidence>
<accession>A0A7D5ZB08</accession>
<dbReference type="InterPro" id="IPR022385">
    <property type="entry name" value="Rhs_assc_core"/>
</dbReference>
<dbReference type="GO" id="GO:0007157">
    <property type="term" value="P:heterophilic cell-cell adhesion via plasma membrane cell adhesion molecules"/>
    <property type="evidence" value="ECO:0007669"/>
    <property type="project" value="TreeGrafter"/>
</dbReference>
<evidence type="ECO:0000256" key="4">
    <source>
        <dbReference type="SAM" id="MobiDB-lite"/>
    </source>
</evidence>
<dbReference type="InterPro" id="IPR006530">
    <property type="entry name" value="YD"/>
</dbReference>
<keyword evidence="2" id="KW-0677">Repeat</keyword>
<dbReference type="InterPro" id="IPR051216">
    <property type="entry name" value="Teneurin"/>
</dbReference>
<dbReference type="Proteomes" id="UP000510822">
    <property type="component" value="Chromosome"/>
</dbReference>
<proteinExistence type="predicted"/>
<sequence length="1571" mass="169380">MKKQRPGLGQNSIGRVGQISIGANTPWDHNWPYGPPSDAIEPDFSLMAILLPDDNSKEECGSIIECENQSLGESIAIAGTSLRLNYKSSRTPAAQTMGFTINLTGAVVPSSLHHIELEVRVAGRYFKQSFNPQPNAKYRFDWDGLDAYGRPVQGAQKAQIGLGYVYQAEYKTPAEFPQSFGAFGGSTLTKDSGRNEVTIWKNQIVLLGGLTSRMHGLGDWFVDAVNAYDPSANTLYFGDGSNQSGTSINSWQTTAIADIAKPSYWTDRIAINSSGDVLFVDQYSSLLNKVDGAGKITTIAGTGPKNIIQNGDRLTELGSSVGFAHIHIDGKNNLYFVSNNSIFRASPDGIVNKIAGNGSYKAPIDSVQALASSMEPMKIQTNQAGEVLFLDSSGLLCKINSDGILNVIAGGDQKGYSGDGGVLSNAGVGNIRSFALDAKDNIYIADAYRHVRKVTQDGVIKTIAGNGGKSTLPSDWGKPALAAGFWEMQDLSVDSFGNVFIADGSGYNVIKISQDGFLTKVPFGQHALWRLTLGRNGEIYAVDANDKKLYKMASIYPAFGVGDLIIPSRNGQEIYQFDGSGRQVKSLRSDGKTVLYQFEYTTNGYISKITDNYQNVVQIERDASEKASAIIAPNGQRTALVLDSNGHLASITNPASDTHSMTYSNDGLLKTFTNPRNKTSTMTYQDGLLVKDQNAIGGGWTLARTQLGERNFEVSMTSGLNRSTRYRTEYSATGDMIKSTIGPDGTTSVSTQKPDGTSQATNADGTLSTTATGPDPRFGMQAPIQTNLSVKLPSGLTMQQTQARSVVLANKADPLSLQSETNTSTINGKTFTSVFDAIQKRVSITSAANRITVTQLDAQGRPLSVQLAGILPLNYQYDARGRLAKVSQGVGDAERGVRYTYNATGEVDTITDAIGRITKYGYDLAGRVKNITQPDGRVVAFSYDANGNVTSVTPPTRPAHGFTFNDIDLASTYLPPELQAGQALNTQYEYNLDQQPTKVTRPDGKVIEYGYDEFGRLGALKSVDGNINYAYQVGTGQLASVTAGDVSHSYTYDGALPKTITIAGPVPGNVGITYDNFFRVQQLGINGQNTSYGYDNDGLLTQAGALTLNRDANNGLLTGTTLDNIKTEQEYDEFGLLKRLTAKLGSTVLFSETFTRDKLGRVEEKTTTTGGPLSTYRYAYDASGRLSDVFKNGALQNHYEYDANGNRTLADGIAASYDAQDRLKTFGTASYGFSANGELQSESTVAGNNTFSYDVYGNLKQVTLASGGQIDYLVDGQNRRIGKKVNGVLTQGWVYQDQLKPIAELDGNGHIVSRFIYAGKANVPEYMVKGVATYRLVTDTLGSVRQVVDSQTGQVMQELEYDAWGKVLADSNPGFQPFGYAGGLYDNNTGLVRFGARDYDAKTARWTAKDPILFNGGDSNIYAYVGGNPLSYVDPEGLAGENMMIRPPAPESRLPPNVVEHNRLNDPNGRLRSEWNEVLNSDPSGPIYGLPDRSESCVISCRDANYSCNNAPQGPFSMPVADGALGSQCTQTCRGGSYMTAGNGNLNLPTSKEPGPAKASLSQWRTLFKMR</sequence>
<dbReference type="GO" id="GO:0046982">
    <property type="term" value="F:protein heterodimerization activity"/>
    <property type="evidence" value="ECO:0007669"/>
    <property type="project" value="TreeGrafter"/>
</dbReference>
<dbReference type="EMBL" id="CP058952">
    <property type="protein sequence ID" value="QLI81205.1"/>
    <property type="molecule type" value="Genomic_DNA"/>
</dbReference>
<keyword evidence="8" id="KW-1185">Reference proteome</keyword>
<evidence type="ECO:0008006" key="9">
    <source>
        <dbReference type="Google" id="ProtNLM"/>
    </source>
</evidence>
<dbReference type="Pfam" id="PF24329">
    <property type="entry name" value="FN-plug_TEN1-4"/>
    <property type="match status" value="1"/>
</dbReference>
<dbReference type="PANTHER" id="PTHR11219">
    <property type="entry name" value="TENEURIN AND N-ACETYLGLUCOSAMINE-1-PHOSPHODIESTER ALPHA-N-ACETYLGLUCOSAMINIDASE"/>
    <property type="match status" value="1"/>
</dbReference>
<reference evidence="7 8" key="1">
    <citation type="journal article" date="2016" name="Int. J. Syst. Evol. Microbiol.">
        <title>Chitinibacter fontanus sp. nov., isolated from a spring.</title>
        <authorList>
            <person name="Sheu S.Y."/>
            <person name="Li Y.S."/>
            <person name="Young C.C."/>
            <person name="Chen W.M."/>
        </authorList>
    </citation>
    <scope>NUCLEOTIDE SEQUENCE [LARGE SCALE GENOMIC DNA]</scope>
    <source>
        <strain evidence="7 8">STM-7</strain>
    </source>
</reference>
<feature type="region of interest" description="Disordered" evidence="4">
    <location>
        <begin position="736"/>
        <end position="778"/>
    </location>
</feature>
<dbReference type="GO" id="GO:0050839">
    <property type="term" value="F:cell adhesion molecule binding"/>
    <property type="evidence" value="ECO:0007669"/>
    <property type="project" value="TreeGrafter"/>
</dbReference>
<gene>
    <name evidence="7" type="ORF">HZU75_06485</name>
</gene>
<dbReference type="KEGG" id="cfon:HZU75_06485"/>
<dbReference type="Gene3D" id="2.180.10.10">
    <property type="entry name" value="RHS repeat-associated core"/>
    <property type="match status" value="3"/>
</dbReference>
<keyword evidence="3" id="KW-1015">Disulfide bond</keyword>
<dbReference type="Gene3D" id="2.120.10.30">
    <property type="entry name" value="TolB, C-terminal domain"/>
    <property type="match status" value="1"/>
</dbReference>
<dbReference type="InterPro" id="IPR056823">
    <property type="entry name" value="TEN-like_YD-shell"/>
</dbReference>
<evidence type="ECO:0000256" key="2">
    <source>
        <dbReference type="ARBA" id="ARBA00022737"/>
    </source>
</evidence>
<evidence type="ECO:0000259" key="6">
    <source>
        <dbReference type="Pfam" id="PF25023"/>
    </source>
</evidence>
<dbReference type="NCBIfam" id="TIGR03696">
    <property type="entry name" value="Rhs_assc_core"/>
    <property type="match status" value="1"/>
</dbReference>
<dbReference type="NCBIfam" id="TIGR01643">
    <property type="entry name" value="YD_repeat_2x"/>
    <property type="match status" value="2"/>
</dbReference>
<dbReference type="InterPro" id="IPR011042">
    <property type="entry name" value="6-blade_b-propeller_TolB-like"/>
</dbReference>
<evidence type="ECO:0000313" key="7">
    <source>
        <dbReference type="EMBL" id="QLI81205.1"/>
    </source>
</evidence>
<dbReference type="Pfam" id="PF25023">
    <property type="entry name" value="TEN_YD-shell"/>
    <property type="match status" value="1"/>
</dbReference>
<dbReference type="SUPFAM" id="SSF63829">
    <property type="entry name" value="Calcium-dependent phosphotriesterase"/>
    <property type="match status" value="1"/>
</dbReference>